<evidence type="ECO:0000313" key="2">
    <source>
        <dbReference type="EMBL" id="GAV66486.1"/>
    </source>
</evidence>
<gene>
    <name evidence="2" type="ORF">CFOL_v3_09996</name>
</gene>
<evidence type="ECO:0000256" key="1">
    <source>
        <dbReference type="SAM" id="MobiDB-lite"/>
    </source>
</evidence>
<evidence type="ECO:0000313" key="3">
    <source>
        <dbReference type="Proteomes" id="UP000187406"/>
    </source>
</evidence>
<sequence length="216" mass="24220">MGMNCKKMLPPVPCIGKFQKIAVCRPYSKMTHKSLSHKRTKLQIETTLAEKLASSKKSRKVKPFVVIDVNDIPVEESSPNRLVTPESVSKENPDEVTEVSEKEREVGFETQEKSEVAMDSSRKSTFRYSLKVGQEFKSCSFTKITVDRSTKGIDFDSLSSLERESEEVNYVERMSVPEETPVATQEVQAEKIQIPGIKGVEELKSVATSDKGINLL</sequence>
<dbReference type="AlphaFoldDB" id="A0A1Q3BEM9"/>
<name>A0A1Q3BEM9_CEPFO</name>
<organism evidence="2 3">
    <name type="scientific">Cephalotus follicularis</name>
    <name type="common">Albany pitcher plant</name>
    <dbReference type="NCBI Taxonomy" id="3775"/>
    <lineage>
        <taxon>Eukaryota</taxon>
        <taxon>Viridiplantae</taxon>
        <taxon>Streptophyta</taxon>
        <taxon>Embryophyta</taxon>
        <taxon>Tracheophyta</taxon>
        <taxon>Spermatophyta</taxon>
        <taxon>Magnoliopsida</taxon>
        <taxon>eudicotyledons</taxon>
        <taxon>Gunneridae</taxon>
        <taxon>Pentapetalae</taxon>
        <taxon>rosids</taxon>
        <taxon>fabids</taxon>
        <taxon>Oxalidales</taxon>
        <taxon>Cephalotaceae</taxon>
        <taxon>Cephalotus</taxon>
    </lineage>
</organism>
<reference evidence="3" key="1">
    <citation type="submission" date="2016-04" db="EMBL/GenBank/DDBJ databases">
        <title>Cephalotus genome sequencing.</title>
        <authorList>
            <person name="Fukushima K."/>
            <person name="Hasebe M."/>
            <person name="Fang X."/>
        </authorList>
    </citation>
    <scope>NUCLEOTIDE SEQUENCE [LARGE SCALE GENOMIC DNA]</scope>
    <source>
        <strain evidence="3">cv. St1</strain>
    </source>
</reference>
<dbReference type="InParanoid" id="A0A1Q3BEM9"/>
<protein>
    <submittedName>
        <fullName evidence="2">Uncharacterized protein</fullName>
    </submittedName>
</protein>
<feature type="compositionally biased region" description="Basic and acidic residues" evidence="1">
    <location>
        <begin position="88"/>
        <end position="116"/>
    </location>
</feature>
<accession>A0A1Q3BEM9</accession>
<dbReference type="EMBL" id="BDDD01000482">
    <property type="protein sequence ID" value="GAV66486.1"/>
    <property type="molecule type" value="Genomic_DNA"/>
</dbReference>
<dbReference type="Proteomes" id="UP000187406">
    <property type="component" value="Unassembled WGS sequence"/>
</dbReference>
<proteinExistence type="predicted"/>
<comment type="caution">
    <text evidence="2">The sequence shown here is derived from an EMBL/GenBank/DDBJ whole genome shotgun (WGS) entry which is preliminary data.</text>
</comment>
<keyword evidence="3" id="KW-1185">Reference proteome</keyword>
<feature type="region of interest" description="Disordered" evidence="1">
    <location>
        <begin position="77"/>
        <end position="116"/>
    </location>
</feature>